<dbReference type="InterPro" id="IPR050391">
    <property type="entry name" value="Mito_Metabolite_Transporter"/>
</dbReference>
<evidence type="ECO:0000256" key="5">
    <source>
        <dbReference type="ARBA" id="ARBA00022737"/>
    </source>
</evidence>
<dbReference type="Pfam" id="PF00153">
    <property type="entry name" value="Mito_carr"/>
    <property type="match status" value="3"/>
</dbReference>
<keyword evidence="8" id="KW-0496">Mitochondrion</keyword>
<dbReference type="FunCoup" id="A0A0V0QGB8">
    <property type="interactions" value="329"/>
</dbReference>
<keyword evidence="4 10" id="KW-0812">Transmembrane</keyword>
<evidence type="ECO:0000256" key="7">
    <source>
        <dbReference type="ARBA" id="ARBA00022989"/>
    </source>
</evidence>
<dbReference type="InterPro" id="IPR023395">
    <property type="entry name" value="MCP_dom_sf"/>
</dbReference>
<feature type="repeat" description="Solcar" evidence="10">
    <location>
        <begin position="212"/>
        <end position="302"/>
    </location>
</feature>
<comment type="caution">
    <text evidence="12">The sequence shown here is derived from an EMBL/GenBank/DDBJ whole genome shotgun (WGS) entry which is preliminary data.</text>
</comment>
<evidence type="ECO:0000256" key="1">
    <source>
        <dbReference type="ARBA" id="ARBA00004448"/>
    </source>
</evidence>
<keyword evidence="3 11" id="KW-0813">Transport</keyword>
<evidence type="ECO:0000256" key="11">
    <source>
        <dbReference type="RuleBase" id="RU000488"/>
    </source>
</evidence>
<keyword evidence="7" id="KW-1133">Transmembrane helix</keyword>
<evidence type="ECO:0000256" key="8">
    <source>
        <dbReference type="ARBA" id="ARBA00023128"/>
    </source>
</evidence>
<evidence type="ECO:0000256" key="9">
    <source>
        <dbReference type="ARBA" id="ARBA00023136"/>
    </source>
</evidence>
<reference evidence="12 13" key="1">
    <citation type="journal article" date="2015" name="Sci. Rep.">
        <title>Genome of the facultative scuticociliatosis pathogen Pseudocohnilembus persalinus provides insight into its virulence through horizontal gene transfer.</title>
        <authorList>
            <person name="Xiong J."/>
            <person name="Wang G."/>
            <person name="Cheng J."/>
            <person name="Tian M."/>
            <person name="Pan X."/>
            <person name="Warren A."/>
            <person name="Jiang C."/>
            <person name="Yuan D."/>
            <person name="Miao W."/>
        </authorList>
    </citation>
    <scope>NUCLEOTIDE SEQUENCE [LARGE SCALE GENOMIC DNA]</scope>
    <source>
        <strain evidence="12">36N120E</strain>
    </source>
</reference>
<feature type="repeat" description="Solcar" evidence="10">
    <location>
        <begin position="15"/>
        <end position="103"/>
    </location>
</feature>
<dbReference type="Gene3D" id="1.50.40.10">
    <property type="entry name" value="Mitochondrial carrier domain"/>
    <property type="match status" value="1"/>
</dbReference>
<evidence type="ECO:0000256" key="4">
    <source>
        <dbReference type="ARBA" id="ARBA00022692"/>
    </source>
</evidence>
<name>A0A0V0QGB8_PSEPJ</name>
<organism evidence="12 13">
    <name type="scientific">Pseudocohnilembus persalinus</name>
    <name type="common">Ciliate</name>
    <dbReference type="NCBI Taxonomy" id="266149"/>
    <lineage>
        <taxon>Eukaryota</taxon>
        <taxon>Sar</taxon>
        <taxon>Alveolata</taxon>
        <taxon>Ciliophora</taxon>
        <taxon>Intramacronucleata</taxon>
        <taxon>Oligohymenophorea</taxon>
        <taxon>Scuticociliatia</taxon>
        <taxon>Philasterida</taxon>
        <taxon>Pseudocohnilembidae</taxon>
        <taxon>Pseudocohnilembus</taxon>
    </lineage>
</organism>
<dbReference type="GO" id="GO:0005743">
    <property type="term" value="C:mitochondrial inner membrane"/>
    <property type="evidence" value="ECO:0007669"/>
    <property type="project" value="UniProtKB-SubCell"/>
</dbReference>
<accession>A0A0V0QGB8</accession>
<evidence type="ECO:0000313" key="13">
    <source>
        <dbReference type="Proteomes" id="UP000054937"/>
    </source>
</evidence>
<keyword evidence="6" id="KW-0999">Mitochondrion inner membrane</keyword>
<dbReference type="SUPFAM" id="SSF103506">
    <property type="entry name" value="Mitochondrial carrier"/>
    <property type="match status" value="1"/>
</dbReference>
<dbReference type="OMA" id="CIRIALH"/>
<dbReference type="Proteomes" id="UP000054937">
    <property type="component" value="Unassembled WGS sequence"/>
</dbReference>
<keyword evidence="5" id="KW-0677">Repeat</keyword>
<proteinExistence type="inferred from homology"/>
<dbReference type="PROSITE" id="PS50920">
    <property type="entry name" value="SOLCAR"/>
    <property type="match status" value="3"/>
</dbReference>
<dbReference type="FunFam" id="1.50.40.10:FF:000009">
    <property type="entry name" value="Mitochondrial 2-oxoglutarate/malate carrier protein"/>
    <property type="match status" value="1"/>
</dbReference>
<sequence>MSITDKPKHWFEPLRPFVFGGFSACMATCTIQPVDTVKVRIQSINENNASSTTRSSTKPLDVGRQILKQTGIKGLYKGLDAAILRQVVYGTIRLGLFQKLSDDIKHKNNRNLHFSEKAFCSLFSGLVGSVIGNPADVALVRFQVDSLLPEEQRRNYKNVGDALTRMVKEEGLLSLWRGCTPTVVRAMVMNFGMLSSYDQIKEGLSHYSNDPNAISVRIMSSVLSGIIASCVSLPPDNVKTKIMKMKPNAEGVYPYKGFMDCFAKSVQREGVTGLWVGLPTYIFRVTPHAIVALLINDLLNTLWKRQGH</sequence>
<comment type="subcellular location">
    <subcellularLocation>
        <location evidence="1">Mitochondrion inner membrane</location>
        <topology evidence="1">Multi-pass membrane protein</topology>
    </subcellularLocation>
</comment>
<feature type="repeat" description="Solcar" evidence="10">
    <location>
        <begin position="116"/>
        <end position="203"/>
    </location>
</feature>
<dbReference type="PANTHER" id="PTHR45618">
    <property type="entry name" value="MITOCHONDRIAL DICARBOXYLATE CARRIER-RELATED"/>
    <property type="match status" value="1"/>
</dbReference>
<keyword evidence="9 10" id="KW-0472">Membrane</keyword>
<evidence type="ECO:0000313" key="12">
    <source>
        <dbReference type="EMBL" id="KRX01250.1"/>
    </source>
</evidence>
<evidence type="ECO:0000256" key="10">
    <source>
        <dbReference type="PROSITE-ProRule" id="PRU00282"/>
    </source>
</evidence>
<evidence type="ECO:0000256" key="6">
    <source>
        <dbReference type="ARBA" id="ARBA00022792"/>
    </source>
</evidence>
<evidence type="ECO:0000256" key="3">
    <source>
        <dbReference type="ARBA" id="ARBA00022448"/>
    </source>
</evidence>
<protein>
    <submittedName>
        <fullName evidence="12">Mitochondrial carrier domain</fullName>
    </submittedName>
</protein>
<dbReference type="InParanoid" id="A0A0V0QGB8"/>
<evidence type="ECO:0000256" key="2">
    <source>
        <dbReference type="ARBA" id="ARBA00006375"/>
    </source>
</evidence>
<dbReference type="OrthoDB" id="756301at2759"/>
<gene>
    <name evidence="12" type="ORF">PPERSA_07289</name>
</gene>
<dbReference type="InterPro" id="IPR018108">
    <property type="entry name" value="MCP_transmembrane"/>
</dbReference>
<keyword evidence="13" id="KW-1185">Reference proteome</keyword>
<dbReference type="EMBL" id="LDAU01000172">
    <property type="protein sequence ID" value="KRX01250.1"/>
    <property type="molecule type" value="Genomic_DNA"/>
</dbReference>
<comment type="similarity">
    <text evidence="2 11">Belongs to the mitochondrial carrier (TC 2.A.29) family.</text>
</comment>
<dbReference type="AlphaFoldDB" id="A0A0V0QGB8"/>